<feature type="transmembrane region" description="Helical" evidence="6">
    <location>
        <begin position="196"/>
        <end position="217"/>
    </location>
</feature>
<keyword evidence="8" id="KW-1185">Reference proteome</keyword>
<evidence type="ECO:0008006" key="9">
    <source>
        <dbReference type="Google" id="ProtNLM"/>
    </source>
</evidence>
<feature type="transmembrane region" description="Helical" evidence="6">
    <location>
        <begin position="401"/>
        <end position="427"/>
    </location>
</feature>
<dbReference type="HOGENOM" id="CLU_004495_6_1_1"/>
<feature type="transmembrane region" description="Helical" evidence="6">
    <location>
        <begin position="238"/>
        <end position="255"/>
    </location>
</feature>
<reference evidence="7 8" key="1">
    <citation type="submission" date="2013-03" db="EMBL/GenBank/DDBJ databases">
        <title>The Genome Sequence of Phialophora europaea CBS 101466.</title>
        <authorList>
            <consortium name="The Broad Institute Genomics Platform"/>
            <person name="Cuomo C."/>
            <person name="de Hoog S."/>
            <person name="Gorbushina A."/>
            <person name="Walker B."/>
            <person name="Young S.K."/>
            <person name="Zeng Q."/>
            <person name="Gargeya S."/>
            <person name="Fitzgerald M."/>
            <person name="Haas B."/>
            <person name="Abouelleil A."/>
            <person name="Allen A.W."/>
            <person name="Alvarado L."/>
            <person name="Arachchi H.M."/>
            <person name="Berlin A.M."/>
            <person name="Chapman S.B."/>
            <person name="Gainer-Dewar J."/>
            <person name="Goldberg J."/>
            <person name="Griggs A."/>
            <person name="Gujja S."/>
            <person name="Hansen M."/>
            <person name="Howarth C."/>
            <person name="Imamovic A."/>
            <person name="Ireland A."/>
            <person name="Larimer J."/>
            <person name="McCowan C."/>
            <person name="Murphy C."/>
            <person name="Pearson M."/>
            <person name="Poon T.W."/>
            <person name="Priest M."/>
            <person name="Roberts A."/>
            <person name="Saif S."/>
            <person name="Shea T."/>
            <person name="Sisk P."/>
            <person name="Sykes S."/>
            <person name="Wortman J."/>
            <person name="Nusbaum C."/>
            <person name="Birren B."/>
        </authorList>
    </citation>
    <scope>NUCLEOTIDE SEQUENCE [LARGE SCALE GENOMIC DNA]</scope>
    <source>
        <strain evidence="7 8">CBS 101466</strain>
    </source>
</reference>
<dbReference type="InterPro" id="IPR002293">
    <property type="entry name" value="AA/rel_permease1"/>
</dbReference>
<dbReference type="PANTHER" id="PTHR45649">
    <property type="entry name" value="AMINO-ACID PERMEASE BAT1"/>
    <property type="match status" value="1"/>
</dbReference>
<dbReference type="Gene3D" id="1.20.1740.10">
    <property type="entry name" value="Amino acid/polyamine transporter I"/>
    <property type="match status" value="1"/>
</dbReference>
<keyword evidence="3 6" id="KW-0812">Transmembrane</keyword>
<dbReference type="RefSeq" id="XP_008713063.1">
    <property type="nucleotide sequence ID" value="XM_008714841.1"/>
</dbReference>
<evidence type="ECO:0000256" key="5">
    <source>
        <dbReference type="ARBA" id="ARBA00023136"/>
    </source>
</evidence>
<feature type="transmembrane region" description="Helical" evidence="6">
    <location>
        <begin position="447"/>
        <end position="466"/>
    </location>
</feature>
<dbReference type="EMBL" id="KB822714">
    <property type="protein sequence ID" value="ETN44500.1"/>
    <property type="molecule type" value="Genomic_DNA"/>
</dbReference>
<dbReference type="InParanoid" id="W2S7A0"/>
<evidence type="ECO:0000313" key="8">
    <source>
        <dbReference type="Proteomes" id="UP000030752"/>
    </source>
</evidence>
<sequence length="512" mass="55794">MTLADRSFDQAYHSNHSANRNNDNAALHRLGKRPQLKRNFGYMSMVGFSTTLMATWEPLGALIQAGLVNGGPVSLVYGFILCFLGTLATAASLGELASMAPTSGGQYHWVYLLAPPSANIWLSYLTGWVSVLAWVAATATPAFLGATLLQGLFVLNDPDGYVYLRWHGTLLFFAILLLSVAVNIWLIKFLPYLETIILVLHVGMFFAIIVPLVYLAPQHSAEFVFTDFESLFGWDNRGVAWCIGLLTCAFPFTGYDGAAHMSEEIEEAEIVVPQALITSVALNGLLGFAFLIALLFSCGNLETTLQTPTGYALIQIFYAATNSTKATNAMTCGIVASAVAAVLALLASASRTTWAFARDHGLPFSGWLAKVNSTRAVPINAIATTTLCCMLLGLINIGSTAAFYAIVGVTTVALYFTYIMPVVMITIKKVRGEHIAYGPWRLGKWGLPINLFSIVYSIFISIFLFFPTALPVTALNFNWTVVVFFGVILISMGYWVVFGRRQFHGPVKEMVD</sequence>
<dbReference type="PANTHER" id="PTHR45649:SF14">
    <property type="entry name" value="GABA PERMEASE"/>
    <property type="match status" value="1"/>
</dbReference>
<dbReference type="PIRSF" id="PIRSF006060">
    <property type="entry name" value="AA_transporter"/>
    <property type="match status" value="1"/>
</dbReference>
<evidence type="ECO:0000256" key="1">
    <source>
        <dbReference type="ARBA" id="ARBA00004141"/>
    </source>
</evidence>
<feature type="transmembrane region" description="Helical" evidence="6">
    <location>
        <begin position="478"/>
        <end position="498"/>
    </location>
</feature>
<evidence type="ECO:0000256" key="3">
    <source>
        <dbReference type="ARBA" id="ARBA00022692"/>
    </source>
</evidence>
<gene>
    <name evidence="7" type="ORF">HMPREF1541_10170</name>
</gene>
<feature type="transmembrane region" description="Helical" evidence="6">
    <location>
        <begin position="109"/>
        <end position="125"/>
    </location>
</feature>
<dbReference type="STRING" id="1220924.W2S7A0"/>
<evidence type="ECO:0000256" key="2">
    <source>
        <dbReference type="ARBA" id="ARBA00022448"/>
    </source>
</evidence>
<dbReference type="Pfam" id="PF13520">
    <property type="entry name" value="AA_permease_2"/>
    <property type="match status" value="1"/>
</dbReference>
<evidence type="ECO:0000313" key="7">
    <source>
        <dbReference type="EMBL" id="ETN44500.1"/>
    </source>
</evidence>
<feature type="transmembrane region" description="Helical" evidence="6">
    <location>
        <begin position="167"/>
        <end position="190"/>
    </location>
</feature>
<protein>
    <recommendedName>
        <fullName evidence="9">Amino acid permease/ SLC12A domain-containing protein</fullName>
    </recommendedName>
</protein>
<feature type="transmembrane region" description="Helical" evidence="6">
    <location>
        <begin position="275"/>
        <end position="296"/>
    </location>
</feature>
<dbReference type="VEuPathDB" id="FungiDB:HMPREF1541_10170"/>
<keyword evidence="4 6" id="KW-1133">Transmembrane helix</keyword>
<dbReference type="GO" id="GO:0022857">
    <property type="term" value="F:transmembrane transporter activity"/>
    <property type="evidence" value="ECO:0007669"/>
    <property type="project" value="InterPro"/>
</dbReference>
<feature type="transmembrane region" description="Helical" evidence="6">
    <location>
        <begin position="76"/>
        <end position="97"/>
    </location>
</feature>
<dbReference type="GO" id="GO:0016020">
    <property type="term" value="C:membrane"/>
    <property type="evidence" value="ECO:0007669"/>
    <property type="project" value="UniProtKB-SubCell"/>
</dbReference>
<proteinExistence type="predicted"/>
<feature type="transmembrane region" description="Helical" evidence="6">
    <location>
        <begin position="131"/>
        <end position="155"/>
    </location>
</feature>
<feature type="transmembrane region" description="Helical" evidence="6">
    <location>
        <begin position="377"/>
        <end position="395"/>
    </location>
</feature>
<name>W2S7A0_CYPE1</name>
<dbReference type="Proteomes" id="UP000030752">
    <property type="component" value="Unassembled WGS sequence"/>
</dbReference>
<dbReference type="eggNOG" id="KOG1289">
    <property type="taxonomic scope" value="Eukaryota"/>
</dbReference>
<keyword evidence="5 6" id="KW-0472">Membrane</keyword>
<organism evidence="7 8">
    <name type="scientific">Cyphellophora europaea (strain CBS 101466)</name>
    <name type="common">Phialophora europaea</name>
    <dbReference type="NCBI Taxonomy" id="1220924"/>
    <lineage>
        <taxon>Eukaryota</taxon>
        <taxon>Fungi</taxon>
        <taxon>Dikarya</taxon>
        <taxon>Ascomycota</taxon>
        <taxon>Pezizomycotina</taxon>
        <taxon>Eurotiomycetes</taxon>
        <taxon>Chaetothyriomycetidae</taxon>
        <taxon>Chaetothyriales</taxon>
        <taxon>Cyphellophoraceae</taxon>
        <taxon>Cyphellophora</taxon>
    </lineage>
</organism>
<dbReference type="OrthoDB" id="3257095at2759"/>
<comment type="subcellular location">
    <subcellularLocation>
        <location evidence="1">Membrane</location>
        <topology evidence="1">Multi-pass membrane protein</topology>
    </subcellularLocation>
</comment>
<evidence type="ECO:0000256" key="4">
    <source>
        <dbReference type="ARBA" id="ARBA00022989"/>
    </source>
</evidence>
<keyword evidence="2" id="KW-0813">Transport</keyword>
<feature type="transmembrane region" description="Helical" evidence="6">
    <location>
        <begin position="326"/>
        <end position="348"/>
    </location>
</feature>
<feature type="transmembrane region" description="Helical" evidence="6">
    <location>
        <begin position="39"/>
        <end position="56"/>
    </location>
</feature>
<accession>W2S7A0</accession>
<evidence type="ECO:0000256" key="6">
    <source>
        <dbReference type="SAM" id="Phobius"/>
    </source>
</evidence>
<dbReference type="GeneID" id="19977509"/>
<dbReference type="AlphaFoldDB" id="W2S7A0"/>